<keyword evidence="3" id="KW-1185">Reference proteome</keyword>
<proteinExistence type="predicted"/>
<reference evidence="2 3" key="1">
    <citation type="journal article" date="2014" name="Genome Announc.">
        <title>Genome Sequence of Pseudomonas sp. Strain P482, a Tomato Rhizosphere Isolate with Broad-Spectrum Antimicrobial Activity.</title>
        <authorList>
            <person name="Krzyzanowska D.M."/>
            <person name="Ossowicki A."/>
            <person name="Jafra S."/>
        </authorList>
    </citation>
    <scope>NUCLEOTIDE SEQUENCE [LARGE SCALE GENOMIC DNA]</scope>
    <source>
        <strain evidence="2 3">P482</strain>
    </source>
</reference>
<accession>A0AAP0XHP2</accession>
<dbReference type="Proteomes" id="UP000027121">
    <property type="component" value="Chromosome"/>
</dbReference>
<reference evidence="2 3" key="2">
    <citation type="journal article" date="2016" name="Front. Microbiol.">
        <title>When Genome-Based Approach Meets the 'Old but Good': Revealing Genes Involved in the Antibacterial Activity of Pseudomonas sp. P482 against Soft Rot Pathogens.</title>
        <authorList>
            <person name="Krzyzanowska D.M."/>
            <person name="Ossowicki A."/>
            <person name="Rajewska M."/>
            <person name="Maciag T."/>
            <person name="Jablonska M."/>
            <person name="Obuchowski M."/>
            <person name="Heeb S."/>
            <person name="Jafra S."/>
        </authorList>
    </citation>
    <scope>NUCLEOTIDE SEQUENCE [LARGE SCALE GENOMIC DNA]</scope>
    <source>
        <strain evidence="2 3">P482</strain>
    </source>
</reference>
<keyword evidence="1" id="KW-0812">Transmembrane</keyword>
<keyword evidence="1" id="KW-0472">Membrane</keyword>
<keyword evidence="1" id="KW-1133">Transmembrane helix</keyword>
<dbReference type="KEGG" id="pdw:BV82_1401"/>
<dbReference type="EMBL" id="CP071706">
    <property type="protein sequence ID" value="KDO00947.1"/>
    <property type="molecule type" value="Genomic_DNA"/>
</dbReference>
<feature type="transmembrane region" description="Helical" evidence="1">
    <location>
        <begin position="12"/>
        <end position="32"/>
    </location>
</feature>
<evidence type="ECO:0000313" key="2">
    <source>
        <dbReference type="EMBL" id="KDO00947.1"/>
    </source>
</evidence>
<name>A0AAP0XHP2_9PSED</name>
<sequence>MSQNTSNWKGTALAFGLIGCITLIGYIIDYTTKVNVFLIWDNKAFSYIAICLSLVALSVLGTFLLNHKNADTNVFGSLLVLVMAGISQLIFGFEASVFLCLAGLYVAGAIGLAIGFGNKRAIEAAEADEPL</sequence>
<feature type="transmembrane region" description="Helical" evidence="1">
    <location>
        <begin position="72"/>
        <end position="90"/>
    </location>
</feature>
<evidence type="ECO:0000313" key="3">
    <source>
        <dbReference type="Proteomes" id="UP000027121"/>
    </source>
</evidence>
<feature type="transmembrane region" description="Helical" evidence="1">
    <location>
        <begin position="96"/>
        <end position="116"/>
    </location>
</feature>
<dbReference type="GeneID" id="98282793"/>
<gene>
    <name evidence="2" type="ORF">BV82_1401</name>
</gene>
<protein>
    <submittedName>
        <fullName evidence="2">Uncharacterized protein</fullName>
    </submittedName>
</protein>
<evidence type="ECO:0000256" key="1">
    <source>
        <dbReference type="SAM" id="Phobius"/>
    </source>
</evidence>
<organism evidence="2 3">
    <name type="scientific">Pseudomonas donghuensis</name>
    <dbReference type="NCBI Taxonomy" id="1163398"/>
    <lineage>
        <taxon>Bacteria</taxon>
        <taxon>Pseudomonadati</taxon>
        <taxon>Pseudomonadota</taxon>
        <taxon>Gammaproteobacteria</taxon>
        <taxon>Pseudomonadales</taxon>
        <taxon>Pseudomonadaceae</taxon>
        <taxon>Pseudomonas</taxon>
    </lineage>
</organism>
<feature type="transmembrane region" description="Helical" evidence="1">
    <location>
        <begin position="44"/>
        <end position="65"/>
    </location>
</feature>
<dbReference type="RefSeq" id="WP_036994695.1">
    <property type="nucleotide sequence ID" value="NZ_CP071706.1"/>
</dbReference>
<dbReference type="AlphaFoldDB" id="A0AAP0XHP2"/>